<dbReference type="InterPro" id="IPR008906">
    <property type="entry name" value="HATC_C_dom"/>
</dbReference>
<gene>
    <name evidence="2" type="ORF">LOD99_7974</name>
</gene>
<dbReference type="AlphaFoldDB" id="A0AAV7JI58"/>
<evidence type="ECO:0000313" key="3">
    <source>
        <dbReference type="Proteomes" id="UP001165289"/>
    </source>
</evidence>
<dbReference type="Proteomes" id="UP001165289">
    <property type="component" value="Unassembled WGS sequence"/>
</dbReference>
<dbReference type="Pfam" id="PF05699">
    <property type="entry name" value="Dimer_Tnp_hAT"/>
    <property type="match status" value="1"/>
</dbReference>
<feature type="domain" description="HAT C-terminal dimerisation" evidence="1">
    <location>
        <begin position="41"/>
        <end position="98"/>
    </location>
</feature>
<protein>
    <recommendedName>
        <fullName evidence="1">HAT C-terminal dimerisation domain-containing protein</fullName>
    </recommendedName>
</protein>
<organism evidence="2 3">
    <name type="scientific">Oopsacas minuta</name>
    <dbReference type="NCBI Taxonomy" id="111878"/>
    <lineage>
        <taxon>Eukaryota</taxon>
        <taxon>Metazoa</taxon>
        <taxon>Porifera</taxon>
        <taxon>Hexactinellida</taxon>
        <taxon>Hexasterophora</taxon>
        <taxon>Lyssacinosida</taxon>
        <taxon>Leucopsacidae</taxon>
        <taxon>Oopsacas</taxon>
    </lineage>
</organism>
<sequence length="123" mass="14210">MIFPKTIWEKVIHLKATHIANFGNESLGPLNILNTIRKFKLDEIFCNVCTALRRFCTLPVTVASAERSFSKLKLIKNFLRSTMSQGRLNDLVMLCIEAERAKRIDFRDIINDFAMKKARKAFC</sequence>
<evidence type="ECO:0000259" key="1">
    <source>
        <dbReference type="Pfam" id="PF05699"/>
    </source>
</evidence>
<keyword evidence="3" id="KW-1185">Reference proteome</keyword>
<dbReference type="EMBL" id="JAKMXF010000328">
    <property type="protein sequence ID" value="KAI6648617.1"/>
    <property type="molecule type" value="Genomic_DNA"/>
</dbReference>
<comment type="caution">
    <text evidence="2">The sequence shown here is derived from an EMBL/GenBank/DDBJ whole genome shotgun (WGS) entry which is preliminary data.</text>
</comment>
<dbReference type="GO" id="GO:0046983">
    <property type="term" value="F:protein dimerization activity"/>
    <property type="evidence" value="ECO:0007669"/>
    <property type="project" value="InterPro"/>
</dbReference>
<dbReference type="PANTHER" id="PTHR45749">
    <property type="match status" value="1"/>
</dbReference>
<dbReference type="PANTHER" id="PTHR45749:SF33">
    <property type="entry name" value="ZINC FINGER MYM-TYPE PROTEIN 1"/>
    <property type="match status" value="1"/>
</dbReference>
<reference evidence="2 3" key="1">
    <citation type="journal article" date="2023" name="BMC Biol.">
        <title>The compact genome of the sponge Oopsacas minuta (Hexactinellida) is lacking key metazoan core genes.</title>
        <authorList>
            <person name="Santini S."/>
            <person name="Schenkelaars Q."/>
            <person name="Jourda C."/>
            <person name="Duchesne M."/>
            <person name="Belahbib H."/>
            <person name="Rocher C."/>
            <person name="Selva M."/>
            <person name="Riesgo A."/>
            <person name="Vervoort M."/>
            <person name="Leys S.P."/>
            <person name="Kodjabachian L."/>
            <person name="Le Bivic A."/>
            <person name="Borchiellini C."/>
            <person name="Claverie J.M."/>
            <person name="Renard E."/>
        </authorList>
    </citation>
    <scope>NUCLEOTIDE SEQUENCE [LARGE SCALE GENOMIC DNA]</scope>
    <source>
        <strain evidence="2">SPO-2</strain>
    </source>
</reference>
<evidence type="ECO:0000313" key="2">
    <source>
        <dbReference type="EMBL" id="KAI6648617.1"/>
    </source>
</evidence>
<accession>A0AAV7JI58</accession>
<name>A0AAV7JI58_9METZ</name>
<proteinExistence type="predicted"/>